<feature type="active site" evidence="2">
    <location>
        <position position="341"/>
    </location>
</feature>
<dbReference type="GO" id="GO:0004190">
    <property type="term" value="F:aspartic-type endopeptidase activity"/>
    <property type="evidence" value="ECO:0007669"/>
    <property type="project" value="UniProtKB-KW"/>
</dbReference>
<dbReference type="AlphaFoldDB" id="A0ABC9E7W8"/>
<keyword evidence="3" id="KW-0064">Aspartyl protease</keyword>
<dbReference type="GO" id="GO:0006508">
    <property type="term" value="P:proteolysis"/>
    <property type="evidence" value="ECO:0007669"/>
    <property type="project" value="UniProtKB-KW"/>
</dbReference>
<dbReference type="PRINTS" id="PR00792">
    <property type="entry name" value="PEPSIN"/>
</dbReference>
<dbReference type="Pfam" id="PF14541">
    <property type="entry name" value="TAXi_C"/>
    <property type="match status" value="1"/>
</dbReference>
<dbReference type="InterPro" id="IPR032799">
    <property type="entry name" value="TAXi_C"/>
</dbReference>
<evidence type="ECO:0000256" key="4">
    <source>
        <dbReference type="SAM" id="SignalP"/>
    </source>
</evidence>
<dbReference type="EMBL" id="OZ075146">
    <property type="protein sequence ID" value="CAL5052614.1"/>
    <property type="molecule type" value="Genomic_DNA"/>
</dbReference>
<dbReference type="Pfam" id="PF14543">
    <property type="entry name" value="TAXi_N"/>
    <property type="match status" value="1"/>
</dbReference>
<evidence type="ECO:0000313" key="6">
    <source>
        <dbReference type="EMBL" id="CAL5052614.1"/>
    </source>
</evidence>
<accession>A0ABC9E7W8</accession>
<keyword evidence="3" id="KW-0378">Hydrolase</keyword>
<evidence type="ECO:0000259" key="5">
    <source>
        <dbReference type="PROSITE" id="PS51767"/>
    </source>
</evidence>
<evidence type="ECO:0000256" key="2">
    <source>
        <dbReference type="PIRSR" id="PIRSR601461-1"/>
    </source>
</evidence>
<organism evidence="6 7">
    <name type="scientific">Urochloa decumbens</name>
    <dbReference type="NCBI Taxonomy" id="240449"/>
    <lineage>
        <taxon>Eukaryota</taxon>
        <taxon>Viridiplantae</taxon>
        <taxon>Streptophyta</taxon>
        <taxon>Embryophyta</taxon>
        <taxon>Tracheophyta</taxon>
        <taxon>Spermatophyta</taxon>
        <taxon>Magnoliopsida</taxon>
        <taxon>Liliopsida</taxon>
        <taxon>Poales</taxon>
        <taxon>Poaceae</taxon>
        <taxon>PACMAD clade</taxon>
        <taxon>Panicoideae</taxon>
        <taxon>Panicodae</taxon>
        <taxon>Paniceae</taxon>
        <taxon>Melinidinae</taxon>
        <taxon>Urochloa</taxon>
    </lineage>
</organism>
<evidence type="ECO:0000256" key="1">
    <source>
        <dbReference type="ARBA" id="ARBA00007447"/>
    </source>
</evidence>
<dbReference type="InterPro" id="IPR032861">
    <property type="entry name" value="TAXi_N"/>
</dbReference>
<feature type="signal peptide" evidence="4">
    <location>
        <begin position="1"/>
        <end position="20"/>
    </location>
</feature>
<feature type="domain" description="Peptidase A1" evidence="5">
    <location>
        <begin position="122"/>
        <end position="458"/>
    </location>
</feature>
<proteinExistence type="inferred from homology"/>
<dbReference type="InterPro" id="IPR033121">
    <property type="entry name" value="PEPTIDASE_A1"/>
</dbReference>
<dbReference type="Gene3D" id="2.40.70.10">
    <property type="entry name" value="Acid Proteases"/>
    <property type="match status" value="2"/>
</dbReference>
<keyword evidence="3" id="KW-0645">Protease</keyword>
<dbReference type="InterPro" id="IPR001969">
    <property type="entry name" value="Aspartic_peptidase_AS"/>
</dbReference>
<name>A0ABC9E7W8_9POAL</name>
<dbReference type="FunFam" id="2.40.70.10:FF:000013">
    <property type="entry name" value="Aspartyl protease AED1"/>
    <property type="match status" value="1"/>
</dbReference>
<protein>
    <recommendedName>
        <fullName evidence="5">Peptidase A1 domain-containing protein</fullName>
    </recommendedName>
</protein>
<comment type="similarity">
    <text evidence="1 3">Belongs to the peptidase A1 family.</text>
</comment>
<dbReference type="SUPFAM" id="SSF50630">
    <property type="entry name" value="Acid proteases"/>
    <property type="match status" value="1"/>
</dbReference>
<dbReference type="PANTHER" id="PTHR13683:SF622">
    <property type="entry name" value="ASPARTIC PROTEINASE NEPENTHESIN-2"/>
    <property type="match status" value="1"/>
</dbReference>
<reference evidence="6" key="1">
    <citation type="submission" date="2024-10" db="EMBL/GenBank/DDBJ databases">
        <authorList>
            <person name="Ryan C."/>
        </authorList>
    </citation>
    <scope>NUCLEOTIDE SEQUENCE [LARGE SCALE GENOMIC DNA]</scope>
</reference>
<evidence type="ECO:0000313" key="7">
    <source>
        <dbReference type="Proteomes" id="UP001497457"/>
    </source>
</evidence>
<dbReference type="InterPro" id="IPR021109">
    <property type="entry name" value="Peptidase_aspartic_dom_sf"/>
</dbReference>
<dbReference type="PROSITE" id="PS51767">
    <property type="entry name" value="PEPTIDASE_A1"/>
    <property type="match status" value="1"/>
</dbReference>
<dbReference type="PANTHER" id="PTHR13683">
    <property type="entry name" value="ASPARTYL PROTEASES"/>
    <property type="match status" value="1"/>
</dbReference>
<dbReference type="Proteomes" id="UP001497457">
    <property type="component" value="Chromosome 36b"/>
</dbReference>
<keyword evidence="4" id="KW-0732">Signal</keyword>
<feature type="active site" evidence="2">
    <location>
        <position position="140"/>
    </location>
</feature>
<evidence type="ECO:0000256" key="3">
    <source>
        <dbReference type="RuleBase" id="RU000454"/>
    </source>
</evidence>
<feature type="chain" id="PRO_5044818426" description="Peptidase A1 domain-containing protein" evidence="4">
    <location>
        <begin position="21"/>
        <end position="462"/>
    </location>
</feature>
<keyword evidence="7" id="KW-1185">Reference proteome</keyword>
<dbReference type="InterPro" id="IPR001461">
    <property type="entry name" value="Aspartic_peptidase_A1"/>
</dbReference>
<sequence>MASPLLLCIVLCSYYSIAHGRGNDSFVTMPTSAFEPEQVCSGERVTLEQNHCAVSLPLVHRHGPCAPSPSTDKPSFSDTLRRSRARVNHITARVAARSVGSHGDETVGIPAHLGSYVDSLEYVVTVSFGTPAVPRVVIIDTGSDLSWLQCKPCASGECSLQKDPLFDPTNSSTYASIPCASDACKKLEADAYSIGCAKGGKQCGFNIMYADFTMTDGVYSKDKLTLAPGVTVNNFYFGCGHDERTAGGLYDGLLGLGLMSESLAVQLGGGGATSYCLPAVSSKAGFLALGAGKNTDGFQLTPMGRVPGEPTFATVTLTGISVGGKKLSLLPSAFEGGMIVDSGSALTALQTTAYKALRSAFREAMAAYPRLPNPNHYVDTCYNFTGHKNVVVPKIALTFTGGATINLDVPNGILVDDCLAFVDSGLLPGHSTAGILGNVNQRTFEVLFDTSSNKVGFRGNAC</sequence>
<gene>
    <name evidence="6" type="ORF">URODEC1_LOCUS92817</name>
</gene>
<dbReference type="PROSITE" id="PS00141">
    <property type="entry name" value="ASP_PROTEASE"/>
    <property type="match status" value="1"/>
</dbReference>